<protein>
    <submittedName>
        <fullName evidence="7">Sim4 complex subunit mis6</fullName>
    </submittedName>
</protein>
<dbReference type="OrthoDB" id="6347512at2759"/>
<dbReference type="InterPro" id="IPR012485">
    <property type="entry name" value="CENP-I"/>
</dbReference>
<accession>A0A9P6VIJ4</accession>
<evidence type="ECO:0000256" key="3">
    <source>
        <dbReference type="ARBA" id="ARBA00005470"/>
    </source>
</evidence>
<comment type="caution">
    <text evidence="7">The sequence shown here is derived from an EMBL/GenBank/DDBJ whole genome shotgun (WGS) entry which is preliminary data.</text>
</comment>
<organism evidence="7 8">
    <name type="scientific">Hyphodiscus hymeniophilus</name>
    <dbReference type="NCBI Taxonomy" id="353542"/>
    <lineage>
        <taxon>Eukaryota</taxon>
        <taxon>Fungi</taxon>
        <taxon>Dikarya</taxon>
        <taxon>Ascomycota</taxon>
        <taxon>Pezizomycotina</taxon>
        <taxon>Leotiomycetes</taxon>
        <taxon>Helotiales</taxon>
        <taxon>Hyphodiscaceae</taxon>
        <taxon>Hyphodiscus</taxon>
    </lineage>
</organism>
<dbReference type="CDD" id="cd22647">
    <property type="entry name" value="CTF3_NTD_HEAT"/>
    <property type="match status" value="1"/>
</dbReference>
<reference evidence="7" key="1">
    <citation type="submission" date="2019-07" db="EMBL/GenBank/DDBJ databases">
        <title>Hyphodiscus hymeniophilus genome sequencing and assembly.</title>
        <authorList>
            <person name="Kramer G."/>
            <person name="Nodwell J."/>
        </authorList>
    </citation>
    <scope>NUCLEOTIDE SEQUENCE</scope>
    <source>
        <strain evidence="7">ATCC 34498</strain>
    </source>
</reference>
<dbReference type="GO" id="GO:0000939">
    <property type="term" value="C:inner kinetochore"/>
    <property type="evidence" value="ECO:0007669"/>
    <property type="project" value="TreeGrafter"/>
</dbReference>
<keyword evidence="5" id="KW-0539">Nucleus</keyword>
<evidence type="ECO:0000256" key="5">
    <source>
        <dbReference type="ARBA" id="ARBA00023242"/>
    </source>
</evidence>
<comment type="subcellular location">
    <subcellularLocation>
        <location evidence="2">Chromosome</location>
        <location evidence="2">Centromere</location>
    </subcellularLocation>
    <subcellularLocation>
        <location evidence="1">Nucleus</location>
    </subcellularLocation>
</comment>
<dbReference type="GO" id="GO:0000070">
    <property type="term" value="P:mitotic sister chromatid segregation"/>
    <property type="evidence" value="ECO:0007669"/>
    <property type="project" value="TreeGrafter"/>
</dbReference>
<sequence length="681" mass="76178">MMPGQPKPEDNIEELLVDLERAAKTPAKQRVTNASSLIAKLCLIAYEDGLSSAALEDIIDIITLSNHLDQASTGSLIKNLYPVGKVQDSVVFKVVGSLGHGKAKPSFTVQAALLKWLVMTYDILDHQRVLSKLYSVLFNLLDTIAIRMELTRQVGNDPPLVALMRVYKDYYPDVIVGDVTTGRASVFTHPNPEWRQRLGEIQDVNLQRTQDGQAPEQQNFRVTRRGLNGSKRQKTSLIPEVHTSHAQESSVTLEEVENVTNFVNMLERIELPNQLVAAIGDPLLQKLLQLKPSTPNIHRMDQWLLAFFEDQLETLGSERAILEMLEAIQIYTHHTKRLPAACSSYLRSILESWNGIAGRQVILDLLTYTPIASWEELYESTFQPMQDAILDDERIESKLDLLTFYKTLLQRWALLILSEPDHYSTAGLSITSLITHANTLALSIIQTSQMVGTCSIILDFFEATTSLICNPALITKVRITIPPAELVYTLFFTTSLSTLSRLCATLALYKRAFELAMAPKAKAEQNPYPKDYVNHFNSFLMDLCNCLWRSRAFNTSDVNALGCLLPEPSVTALANYVSSLDTSLSLSTLFSLSYSPLICLSAISYLRELEDKAEDELEVRHAGPVTQSSLKILQKDGGLTLSWPDYRLGVLQYLERLGAPGVGELLYNTMKHLMAVREKTA</sequence>
<evidence type="ECO:0000256" key="2">
    <source>
        <dbReference type="ARBA" id="ARBA00004584"/>
    </source>
</evidence>
<dbReference type="PANTHER" id="PTHR48208">
    <property type="entry name" value="CENTROMERE PROTEIN I"/>
    <property type="match status" value="1"/>
</dbReference>
<evidence type="ECO:0000313" key="8">
    <source>
        <dbReference type="Proteomes" id="UP000785200"/>
    </source>
</evidence>
<comment type="similarity">
    <text evidence="3">Belongs to the CENP-I/CTF3 family.</text>
</comment>
<proteinExistence type="inferred from homology"/>
<gene>
    <name evidence="7" type="ORF">D0Z07_5154</name>
</gene>
<evidence type="ECO:0000256" key="1">
    <source>
        <dbReference type="ARBA" id="ARBA00004123"/>
    </source>
</evidence>
<keyword evidence="4" id="KW-0158">Chromosome</keyword>
<dbReference type="AlphaFoldDB" id="A0A9P6VIJ4"/>
<evidence type="ECO:0000256" key="6">
    <source>
        <dbReference type="ARBA" id="ARBA00023328"/>
    </source>
</evidence>
<keyword evidence="8" id="KW-1185">Reference proteome</keyword>
<evidence type="ECO:0000313" key="7">
    <source>
        <dbReference type="EMBL" id="KAG0648352.1"/>
    </source>
</evidence>
<dbReference type="GO" id="GO:0034080">
    <property type="term" value="P:CENP-A containing chromatin assembly"/>
    <property type="evidence" value="ECO:0007669"/>
    <property type="project" value="TreeGrafter"/>
</dbReference>
<dbReference type="Proteomes" id="UP000785200">
    <property type="component" value="Unassembled WGS sequence"/>
</dbReference>
<keyword evidence="6" id="KW-0137">Centromere</keyword>
<name>A0A9P6VIJ4_9HELO</name>
<dbReference type="EMBL" id="VNKQ01000010">
    <property type="protein sequence ID" value="KAG0648352.1"/>
    <property type="molecule type" value="Genomic_DNA"/>
</dbReference>
<evidence type="ECO:0000256" key="4">
    <source>
        <dbReference type="ARBA" id="ARBA00022454"/>
    </source>
</evidence>
<dbReference type="GO" id="GO:0005634">
    <property type="term" value="C:nucleus"/>
    <property type="evidence" value="ECO:0007669"/>
    <property type="project" value="UniProtKB-SubCell"/>
</dbReference>
<dbReference type="Pfam" id="PF07778">
    <property type="entry name" value="CENP-I"/>
    <property type="match status" value="2"/>
</dbReference>
<dbReference type="PANTHER" id="PTHR48208:SF2">
    <property type="entry name" value="CENTROMERE PROTEIN I"/>
    <property type="match status" value="1"/>
</dbReference>